<evidence type="ECO:0000256" key="5">
    <source>
        <dbReference type="ARBA" id="ARBA00022490"/>
    </source>
</evidence>
<keyword evidence="8" id="KW-0276">Fatty acid metabolism</keyword>
<dbReference type="PANTHER" id="PTHR12418">
    <property type="entry name" value="ACYL-COENZYME A THIOESTERASE THEM4"/>
    <property type="match status" value="1"/>
</dbReference>
<dbReference type="EC" id="3.1.2.2" evidence="16"/>
<dbReference type="GO" id="GO:0016289">
    <property type="term" value="F:acyl-CoA hydrolase activity"/>
    <property type="evidence" value="ECO:0007669"/>
    <property type="project" value="UniProtKB-ARBA"/>
</dbReference>
<dbReference type="InterPro" id="IPR052365">
    <property type="entry name" value="THEM4/THEM5_acyl-CoA_thioest"/>
</dbReference>
<evidence type="ECO:0000256" key="11">
    <source>
        <dbReference type="ARBA" id="ARBA00023136"/>
    </source>
</evidence>
<evidence type="ECO:0000256" key="18">
    <source>
        <dbReference type="ARBA" id="ARBA00043210"/>
    </source>
</evidence>
<comment type="similarity">
    <text evidence="15">Belongs to the THEM4/THEM5 thioesterase family.</text>
</comment>
<comment type="catalytic activity">
    <reaction evidence="14">
        <text>(9Z)-octadecenoyl-CoA + H2O = (9Z)-octadecenoate + CoA + H(+)</text>
        <dbReference type="Rhea" id="RHEA:40139"/>
        <dbReference type="ChEBI" id="CHEBI:15377"/>
        <dbReference type="ChEBI" id="CHEBI:15378"/>
        <dbReference type="ChEBI" id="CHEBI:30823"/>
        <dbReference type="ChEBI" id="CHEBI:57287"/>
        <dbReference type="ChEBI" id="CHEBI:57387"/>
    </reaction>
    <physiologicalReaction direction="left-to-right" evidence="14">
        <dbReference type="Rhea" id="RHEA:40140"/>
    </physiologicalReaction>
</comment>
<reference evidence="25" key="1">
    <citation type="journal article" date="2020" name="mSystems">
        <title>Genome- and Community-Level Interaction Insights into Carbon Utilization and Element Cycling Functions of Hydrothermarchaeota in Hydrothermal Sediment.</title>
        <authorList>
            <person name="Zhou Z."/>
            <person name="Liu Y."/>
            <person name="Xu W."/>
            <person name="Pan J."/>
            <person name="Luo Z.H."/>
            <person name="Li M."/>
        </authorList>
    </citation>
    <scope>NUCLEOTIDE SEQUENCE [LARGE SCALE GENOMIC DNA]</scope>
    <source>
        <strain evidence="25">SpSt-961</strain>
    </source>
</reference>
<comment type="catalytic activity">
    <reaction evidence="20">
        <text>hexadecanoyl-CoA + H2O = hexadecanoate + CoA + H(+)</text>
        <dbReference type="Rhea" id="RHEA:16645"/>
        <dbReference type="ChEBI" id="CHEBI:7896"/>
        <dbReference type="ChEBI" id="CHEBI:15377"/>
        <dbReference type="ChEBI" id="CHEBI:15378"/>
        <dbReference type="ChEBI" id="CHEBI:57287"/>
        <dbReference type="ChEBI" id="CHEBI:57379"/>
        <dbReference type="EC" id="3.1.2.2"/>
    </reaction>
    <physiologicalReaction direction="left-to-right" evidence="20">
        <dbReference type="Rhea" id="RHEA:16646"/>
    </physiologicalReaction>
</comment>
<evidence type="ECO:0000256" key="2">
    <source>
        <dbReference type="ARBA" id="ARBA00004496"/>
    </source>
</evidence>
<evidence type="ECO:0000256" key="13">
    <source>
        <dbReference type="ARBA" id="ARBA00035852"/>
    </source>
</evidence>
<evidence type="ECO:0000256" key="7">
    <source>
        <dbReference type="ARBA" id="ARBA00022801"/>
    </source>
</evidence>
<comment type="catalytic activity">
    <reaction evidence="21">
        <text>decanoyl-CoA + H2O = decanoate + CoA + H(+)</text>
        <dbReference type="Rhea" id="RHEA:40059"/>
        <dbReference type="ChEBI" id="CHEBI:15377"/>
        <dbReference type="ChEBI" id="CHEBI:15378"/>
        <dbReference type="ChEBI" id="CHEBI:27689"/>
        <dbReference type="ChEBI" id="CHEBI:57287"/>
        <dbReference type="ChEBI" id="CHEBI:61430"/>
    </reaction>
    <physiologicalReaction direction="left-to-right" evidence="21">
        <dbReference type="Rhea" id="RHEA:40060"/>
    </physiologicalReaction>
</comment>
<keyword evidence="7" id="KW-0378">Hydrolase</keyword>
<evidence type="ECO:0000256" key="22">
    <source>
        <dbReference type="ARBA" id="ARBA00048074"/>
    </source>
</evidence>
<gene>
    <name evidence="25" type="ORF">ENX68_03030</name>
</gene>
<evidence type="ECO:0000313" key="25">
    <source>
        <dbReference type="EMBL" id="HGE77961.1"/>
    </source>
</evidence>
<keyword evidence="5" id="KW-0963">Cytoplasm</keyword>
<evidence type="ECO:0000256" key="23">
    <source>
        <dbReference type="ARBA" id="ARBA00048180"/>
    </source>
</evidence>
<proteinExistence type="inferred from homology"/>
<evidence type="ECO:0000256" key="4">
    <source>
        <dbReference type="ARBA" id="ARBA00022475"/>
    </source>
</evidence>
<dbReference type="InterPro" id="IPR006683">
    <property type="entry name" value="Thioestr_dom"/>
</dbReference>
<dbReference type="GO" id="GO:0016020">
    <property type="term" value="C:membrane"/>
    <property type="evidence" value="ECO:0007669"/>
    <property type="project" value="UniProtKB-SubCell"/>
</dbReference>
<evidence type="ECO:0000256" key="20">
    <source>
        <dbReference type="ARBA" id="ARBA00047734"/>
    </source>
</evidence>
<keyword evidence="6" id="KW-0053">Apoptosis</keyword>
<evidence type="ECO:0000256" key="14">
    <source>
        <dbReference type="ARBA" id="ARBA00037002"/>
    </source>
</evidence>
<keyword evidence="4" id="KW-1003">Cell membrane</keyword>
<dbReference type="GO" id="GO:0006631">
    <property type="term" value="P:fatty acid metabolic process"/>
    <property type="evidence" value="ECO:0007669"/>
    <property type="project" value="UniProtKB-KW"/>
</dbReference>
<dbReference type="SUPFAM" id="SSF54637">
    <property type="entry name" value="Thioesterase/thiol ester dehydrase-isomerase"/>
    <property type="match status" value="1"/>
</dbReference>
<sequence>MDNKCFACGTENPIGMHLSIKEDENGVYAPIRLNNLFQGYQQVIHGGIVSTILDEMAVWASFKKGHKAVTAEMNVRIKKPMLADNEYIASGKVLNVKHKLVLAQAEIKDIDNNLVACAEVKLIKVD</sequence>
<comment type="subcellular location">
    <subcellularLocation>
        <location evidence="3">Cell projection</location>
        <location evidence="3">Ruffle membrane</location>
    </subcellularLocation>
    <subcellularLocation>
        <location evidence="2">Cytoplasm</location>
    </subcellularLocation>
    <subcellularLocation>
        <location evidence="1">Membrane</location>
        <topology evidence="1">Peripheral membrane protein</topology>
    </subcellularLocation>
</comment>
<evidence type="ECO:0000256" key="16">
    <source>
        <dbReference type="ARBA" id="ARBA00038848"/>
    </source>
</evidence>
<keyword evidence="12" id="KW-0966">Cell projection</keyword>
<dbReference type="GO" id="GO:0005737">
    <property type="term" value="C:cytoplasm"/>
    <property type="evidence" value="ECO:0007669"/>
    <property type="project" value="UniProtKB-SubCell"/>
</dbReference>
<comment type="catalytic activity">
    <reaction evidence="23">
        <text>tetradecanoyl-CoA + H2O = tetradecanoate + CoA + H(+)</text>
        <dbReference type="Rhea" id="RHEA:40119"/>
        <dbReference type="ChEBI" id="CHEBI:15377"/>
        <dbReference type="ChEBI" id="CHEBI:15378"/>
        <dbReference type="ChEBI" id="CHEBI:30807"/>
        <dbReference type="ChEBI" id="CHEBI:57287"/>
        <dbReference type="ChEBI" id="CHEBI:57385"/>
    </reaction>
    <physiologicalReaction direction="left-to-right" evidence="23">
        <dbReference type="Rhea" id="RHEA:40120"/>
    </physiologicalReaction>
</comment>
<dbReference type="Gene3D" id="3.10.129.10">
    <property type="entry name" value="Hotdog Thioesterase"/>
    <property type="match status" value="1"/>
</dbReference>
<evidence type="ECO:0000256" key="10">
    <source>
        <dbReference type="ARBA" id="ARBA00023098"/>
    </source>
</evidence>
<feature type="domain" description="Thioesterase" evidence="24">
    <location>
        <begin position="42"/>
        <end position="115"/>
    </location>
</feature>
<dbReference type="NCBIfam" id="TIGR00369">
    <property type="entry name" value="unchar_dom_1"/>
    <property type="match status" value="1"/>
</dbReference>
<evidence type="ECO:0000256" key="17">
    <source>
        <dbReference type="ARBA" id="ARBA00040123"/>
    </source>
</evidence>
<dbReference type="EMBL" id="DTOZ01000075">
    <property type="protein sequence ID" value="HGE77961.1"/>
    <property type="molecule type" value="Genomic_DNA"/>
</dbReference>
<keyword evidence="11" id="KW-0472">Membrane</keyword>
<accession>A0A7V3RH43</accession>
<keyword evidence="9" id="KW-0809">Transit peptide</keyword>
<evidence type="ECO:0000256" key="1">
    <source>
        <dbReference type="ARBA" id="ARBA00004170"/>
    </source>
</evidence>
<protein>
    <recommendedName>
        <fullName evidence="17">Acyl-coenzyme A thioesterase THEM4</fullName>
        <ecNumber evidence="16">3.1.2.2</ecNumber>
    </recommendedName>
    <alternativeName>
        <fullName evidence="18">Thioesterase superfamily member 4</fullName>
    </alternativeName>
</protein>
<evidence type="ECO:0000256" key="15">
    <source>
        <dbReference type="ARBA" id="ARBA00038456"/>
    </source>
</evidence>
<comment type="catalytic activity">
    <reaction evidence="19">
        <text>octanoyl-CoA + H2O = octanoate + CoA + H(+)</text>
        <dbReference type="Rhea" id="RHEA:30143"/>
        <dbReference type="ChEBI" id="CHEBI:15377"/>
        <dbReference type="ChEBI" id="CHEBI:15378"/>
        <dbReference type="ChEBI" id="CHEBI:25646"/>
        <dbReference type="ChEBI" id="CHEBI:57287"/>
        <dbReference type="ChEBI" id="CHEBI:57386"/>
    </reaction>
    <physiologicalReaction direction="left-to-right" evidence="19">
        <dbReference type="Rhea" id="RHEA:30144"/>
    </physiologicalReaction>
</comment>
<evidence type="ECO:0000256" key="12">
    <source>
        <dbReference type="ARBA" id="ARBA00023273"/>
    </source>
</evidence>
<dbReference type="Pfam" id="PF03061">
    <property type="entry name" value="4HBT"/>
    <property type="match status" value="1"/>
</dbReference>
<evidence type="ECO:0000256" key="3">
    <source>
        <dbReference type="ARBA" id="ARBA00004632"/>
    </source>
</evidence>
<comment type="catalytic activity">
    <reaction evidence="22">
        <text>dodecanoyl-CoA + H2O = dodecanoate + CoA + H(+)</text>
        <dbReference type="Rhea" id="RHEA:30135"/>
        <dbReference type="ChEBI" id="CHEBI:15377"/>
        <dbReference type="ChEBI" id="CHEBI:15378"/>
        <dbReference type="ChEBI" id="CHEBI:18262"/>
        <dbReference type="ChEBI" id="CHEBI:57287"/>
        <dbReference type="ChEBI" id="CHEBI:57375"/>
    </reaction>
    <physiologicalReaction direction="left-to-right" evidence="22">
        <dbReference type="Rhea" id="RHEA:30136"/>
    </physiologicalReaction>
</comment>
<dbReference type="InterPro" id="IPR029069">
    <property type="entry name" value="HotDog_dom_sf"/>
</dbReference>
<dbReference type="AlphaFoldDB" id="A0A7V3RH43"/>
<dbReference type="PANTHER" id="PTHR12418:SF19">
    <property type="entry name" value="ACYL-COENZYME A THIOESTERASE THEM4"/>
    <property type="match status" value="1"/>
</dbReference>
<evidence type="ECO:0000256" key="6">
    <source>
        <dbReference type="ARBA" id="ARBA00022703"/>
    </source>
</evidence>
<keyword evidence="10" id="KW-0443">Lipid metabolism</keyword>
<evidence type="ECO:0000256" key="21">
    <source>
        <dbReference type="ARBA" id="ARBA00047969"/>
    </source>
</evidence>
<evidence type="ECO:0000256" key="9">
    <source>
        <dbReference type="ARBA" id="ARBA00022946"/>
    </source>
</evidence>
<name>A0A7V3RH43_UNCW3</name>
<comment type="catalytic activity">
    <reaction evidence="13">
        <text>(5Z,8Z,11Z,14Z)-eicosatetraenoyl-CoA + H2O = (5Z,8Z,11Z,14Z)-eicosatetraenoate + CoA + H(+)</text>
        <dbReference type="Rhea" id="RHEA:40151"/>
        <dbReference type="ChEBI" id="CHEBI:15377"/>
        <dbReference type="ChEBI" id="CHEBI:15378"/>
        <dbReference type="ChEBI" id="CHEBI:32395"/>
        <dbReference type="ChEBI" id="CHEBI:57287"/>
        <dbReference type="ChEBI" id="CHEBI:57368"/>
    </reaction>
    <physiologicalReaction direction="left-to-right" evidence="13">
        <dbReference type="Rhea" id="RHEA:40152"/>
    </physiologicalReaction>
</comment>
<comment type="caution">
    <text evidence="25">The sequence shown here is derived from an EMBL/GenBank/DDBJ whole genome shotgun (WGS) entry which is preliminary data.</text>
</comment>
<organism evidence="25">
    <name type="scientific">candidate division WOR-3 bacterium</name>
    <dbReference type="NCBI Taxonomy" id="2052148"/>
    <lineage>
        <taxon>Bacteria</taxon>
        <taxon>Bacteria division WOR-3</taxon>
    </lineage>
</organism>
<dbReference type="CDD" id="cd03443">
    <property type="entry name" value="PaaI_thioesterase"/>
    <property type="match status" value="1"/>
</dbReference>
<evidence type="ECO:0000259" key="24">
    <source>
        <dbReference type="Pfam" id="PF03061"/>
    </source>
</evidence>
<evidence type="ECO:0000256" key="8">
    <source>
        <dbReference type="ARBA" id="ARBA00022832"/>
    </source>
</evidence>
<dbReference type="InterPro" id="IPR003736">
    <property type="entry name" value="PAAI_dom"/>
</dbReference>
<evidence type="ECO:0000256" key="19">
    <source>
        <dbReference type="ARBA" id="ARBA00047588"/>
    </source>
</evidence>